<reference evidence="1 2" key="1">
    <citation type="submission" date="2017-12" db="EMBL/GenBank/DDBJ databases">
        <title>Anaerobic carbon monoxide metabolism by Pleomorphomonas carboxyditropha sp. nov., a new mesophilic hydrogenogenic carboxidotroph.</title>
        <authorList>
            <person name="Esquivel-Elizondo S."/>
            <person name="Krajmalnik-Brown R."/>
        </authorList>
    </citation>
    <scope>NUCLEOTIDE SEQUENCE [LARGE SCALE GENOMIC DNA]</scope>
    <source>
        <strain evidence="1 2">R5-392</strain>
    </source>
</reference>
<evidence type="ECO:0000313" key="1">
    <source>
        <dbReference type="EMBL" id="PKR87886.1"/>
    </source>
</evidence>
<sequence>MPRRLQPLCGHEGIALLREERPIVSICRVYQGGADEDRIRLPRHGTLGRPIMLGSAISADRSILPEVLACARMTGN</sequence>
<keyword evidence="2" id="KW-1185">Reference proteome</keyword>
<accession>A0A2N3LTD2</accession>
<organism evidence="1 2">
    <name type="scientific">Pleomorphomonas diazotrophica</name>
    <dbReference type="NCBI Taxonomy" id="1166257"/>
    <lineage>
        <taxon>Bacteria</taxon>
        <taxon>Pseudomonadati</taxon>
        <taxon>Pseudomonadota</taxon>
        <taxon>Alphaproteobacteria</taxon>
        <taxon>Hyphomicrobiales</taxon>
        <taxon>Pleomorphomonadaceae</taxon>
        <taxon>Pleomorphomonas</taxon>
    </lineage>
</organism>
<dbReference type="EMBL" id="PJNW01000015">
    <property type="protein sequence ID" value="PKR87886.1"/>
    <property type="molecule type" value="Genomic_DNA"/>
</dbReference>
<gene>
    <name evidence="1" type="ORF">CXZ10_17315</name>
</gene>
<name>A0A2N3LTD2_9HYPH</name>
<comment type="caution">
    <text evidence="1">The sequence shown here is derived from an EMBL/GenBank/DDBJ whole genome shotgun (WGS) entry which is preliminary data.</text>
</comment>
<proteinExistence type="predicted"/>
<dbReference type="Proteomes" id="UP000233491">
    <property type="component" value="Unassembled WGS sequence"/>
</dbReference>
<dbReference type="AlphaFoldDB" id="A0A2N3LTD2"/>
<evidence type="ECO:0000313" key="2">
    <source>
        <dbReference type="Proteomes" id="UP000233491"/>
    </source>
</evidence>
<protein>
    <submittedName>
        <fullName evidence="1">Uncharacterized protein</fullName>
    </submittedName>
</protein>